<dbReference type="PROSITE" id="PS50893">
    <property type="entry name" value="ABC_TRANSPORTER_2"/>
    <property type="match status" value="2"/>
</dbReference>
<sequence>MKKLELKHISHSFGEKQVLKDFSAVFETGRLYCLLGENGAGKSTLAHILSGLLTPTEGCIMIDGREVSFLSPKKAGLQGIEMVHQRPLLVKQLKVWENIALGKEALWGPRFLGIVNKALCLKKTEQLLRDYTVDVELHPEQTTENLRGDQLFYTALLAALYKTPSFLILDEPSASLDENQRDALYKSLQNLTMQGCCVLVITHSLREAVRYGDYVLVLKKGVLSLQSRRGQPTFTQESIRRALFSEEKLSLFKMYSEEPENRDIPLASVKHKVSHCSISETSASLHDSAGHEKTLLSVSNLCAKPVQGAALFNVSFSVDRASLTLILGQRESGMETLENIITGMKPDVQSGEYVFQGKKSVPFSKNPLTPQKLREFGCGIVPFNRTFWASYPDLTVAQVAGIYETPAKKKEVAEFLIEQSGIKIHPQEYAKNLSGGMLQRLILARELYYKPRLLILSEPFQGLDSFAAFEMTERLVSIKKQGTGILVLSGEGISLSKHADYTYLLDSGHLCSVNKGELL</sequence>
<feature type="domain" description="ABC transporter" evidence="5">
    <location>
        <begin position="4"/>
        <end position="245"/>
    </location>
</feature>
<dbReference type="Pfam" id="PF00005">
    <property type="entry name" value="ABC_tran"/>
    <property type="match status" value="2"/>
</dbReference>
<dbReference type="InterPro" id="IPR027417">
    <property type="entry name" value="P-loop_NTPase"/>
</dbReference>
<reference evidence="6" key="2">
    <citation type="submission" date="2021-04" db="EMBL/GenBank/DDBJ databases">
        <authorList>
            <person name="Gilroy R."/>
        </authorList>
    </citation>
    <scope>NUCLEOTIDE SEQUENCE</scope>
    <source>
        <strain evidence="6">Gambia15-2214</strain>
    </source>
</reference>
<proteinExistence type="predicted"/>
<comment type="caution">
    <text evidence="6">The sequence shown here is derived from an EMBL/GenBank/DDBJ whole genome shotgun (WGS) entry which is preliminary data.</text>
</comment>
<keyword evidence="3" id="KW-0547">Nucleotide-binding</keyword>
<dbReference type="PANTHER" id="PTHR43790:SF9">
    <property type="entry name" value="GALACTOFURANOSE TRANSPORTER ATP-BINDING PROTEIN YTFR"/>
    <property type="match status" value="1"/>
</dbReference>
<dbReference type="AlphaFoldDB" id="A0A9E2L1G8"/>
<evidence type="ECO:0000256" key="3">
    <source>
        <dbReference type="ARBA" id="ARBA00022741"/>
    </source>
</evidence>
<organism evidence="6 7">
    <name type="scientific">Candidatus Treponema excrementipullorum</name>
    <dbReference type="NCBI Taxonomy" id="2838768"/>
    <lineage>
        <taxon>Bacteria</taxon>
        <taxon>Pseudomonadati</taxon>
        <taxon>Spirochaetota</taxon>
        <taxon>Spirochaetia</taxon>
        <taxon>Spirochaetales</taxon>
        <taxon>Treponemataceae</taxon>
        <taxon>Treponema</taxon>
    </lineage>
</organism>
<dbReference type="GO" id="GO:0005524">
    <property type="term" value="F:ATP binding"/>
    <property type="evidence" value="ECO:0007669"/>
    <property type="project" value="UniProtKB-KW"/>
</dbReference>
<evidence type="ECO:0000313" key="7">
    <source>
        <dbReference type="Proteomes" id="UP000823914"/>
    </source>
</evidence>
<dbReference type="InterPro" id="IPR003593">
    <property type="entry name" value="AAA+_ATPase"/>
</dbReference>
<dbReference type="PROSITE" id="PS00211">
    <property type="entry name" value="ABC_TRANSPORTER_1"/>
    <property type="match status" value="1"/>
</dbReference>
<reference evidence="6" key="1">
    <citation type="journal article" date="2021" name="PeerJ">
        <title>Extensive microbial diversity within the chicken gut microbiome revealed by metagenomics and culture.</title>
        <authorList>
            <person name="Gilroy R."/>
            <person name="Ravi A."/>
            <person name="Getino M."/>
            <person name="Pursley I."/>
            <person name="Horton D.L."/>
            <person name="Alikhan N.F."/>
            <person name="Baker D."/>
            <person name="Gharbi K."/>
            <person name="Hall N."/>
            <person name="Watson M."/>
            <person name="Adriaenssens E.M."/>
            <person name="Foster-Nyarko E."/>
            <person name="Jarju S."/>
            <person name="Secka A."/>
            <person name="Antonio M."/>
            <person name="Oren A."/>
            <person name="Chaudhuri R.R."/>
            <person name="La Ragione R."/>
            <person name="Hildebrand F."/>
            <person name="Pallen M.J."/>
        </authorList>
    </citation>
    <scope>NUCLEOTIDE SEQUENCE</scope>
    <source>
        <strain evidence="6">Gambia15-2214</strain>
    </source>
</reference>
<evidence type="ECO:0000256" key="1">
    <source>
        <dbReference type="ARBA" id="ARBA00022448"/>
    </source>
</evidence>
<dbReference type="SUPFAM" id="SSF52540">
    <property type="entry name" value="P-loop containing nucleoside triphosphate hydrolases"/>
    <property type="match status" value="2"/>
</dbReference>
<dbReference type="EMBL" id="JAHLFV010000115">
    <property type="protein sequence ID" value="MBU3849878.1"/>
    <property type="molecule type" value="Genomic_DNA"/>
</dbReference>
<evidence type="ECO:0000313" key="6">
    <source>
        <dbReference type="EMBL" id="MBU3849878.1"/>
    </source>
</evidence>
<dbReference type="PANTHER" id="PTHR43790">
    <property type="entry name" value="CARBOHYDRATE TRANSPORT ATP-BINDING PROTEIN MG119-RELATED"/>
    <property type="match status" value="1"/>
</dbReference>
<keyword evidence="2" id="KW-0677">Repeat</keyword>
<evidence type="ECO:0000256" key="2">
    <source>
        <dbReference type="ARBA" id="ARBA00022737"/>
    </source>
</evidence>
<dbReference type="InterPro" id="IPR003439">
    <property type="entry name" value="ABC_transporter-like_ATP-bd"/>
</dbReference>
<accession>A0A9E2L1G8</accession>
<dbReference type="SMART" id="SM00382">
    <property type="entry name" value="AAA"/>
    <property type="match status" value="1"/>
</dbReference>
<name>A0A9E2L1G8_9SPIR</name>
<dbReference type="GO" id="GO:0016887">
    <property type="term" value="F:ATP hydrolysis activity"/>
    <property type="evidence" value="ECO:0007669"/>
    <property type="project" value="InterPro"/>
</dbReference>
<dbReference type="InterPro" id="IPR017871">
    <property type="entry name" value="ABC_transporter-like_CS"/>
</dbReference>
<keyword evidence="1" id="KW-0813">Transport</keyword>
<keyword evidence="4 6" id="KW-0067">ATP-binding</keyword>
<feature type="domain" description="ABC transporter" evidence="5">
    <location>
        <begin position="296"/>
        <end position="519"/>
    </location>
</feature>
<gene>
    <name evidence="6" type="ORF">IAA16_04865</name>
</gene>
<dbReference type="Proteomes" id="UP000823914">
    <property type="component" value="Unassembled WGS sequence"/>
</dbReference>
<evidence type="ECO:0000259" key="5">
    <source>
        <dbReference type="PROSITE" id="PS50893"/>
    </source>
</evidence>
<protein>
    <submittedName>
        <fullName evidence="6">ATP-binding cassette domain-containing protein</fullName>
    </submittedName>
</protein>
<dbReference type="InterPro" id="IPR050107">
    <property type="entry name" value="ABC_carbohydrate_import_ATPase"/>
</dbReference>
<dbReference type="Gene3D" id="3.40.50.300">
    <property type="entry name" value="P-loop containing nucleotide triphosphate hydrolases"/>
    <property type="match status" value="2"/>
</dbReference>
<evidence type="ECO:0000256" key="4">
    <source>
        <dbReference type="ARBA" id="ARBA00022840"/>
    </source>
</evidence>